<dbReference type="OrthoDB" id="2506647at2759"/>
<dbReference type="CDD" id="cd00866">
    <property type="entry name" value="PEBP_euk"/>
    <property type="match status" value="1"/>
</dbReference>
<evidence type="ECO:0000313" key="3">
    <source>
        <dbReference type="Proteomes" id="UP000663760"/>
    </source>
</evidence>
<dbReference type="PANTHER" id="PTHR11362:SF9">
    <property type="entry name" value="PROTEIN FLOWERING LOCUS T-RELATED"/>
    <property type="match status" value="1"/>
</dbReference>
<sequence length="178" mass="19693">MRDLREIRDPLVVGGVVGDVLDPFTRCISLRVFYTPNHPVVSGAGLRPSGVSSRPRACVGGELRTFFTLVLVDPDSPSPSNRMKREYLHWLVTDIPGSTAASFGQEAVSYEAPQPTAGIHRLVFVLFRQTDRQTVRAPADREYFSTRVFAQHNSLGPPVGAVYFNCQRENGAGGRRFM</sequence>
<keyword evidence="3" id="KW-1185">Reference proteome</keyword>
<dbReference type="InterPro" id="IPR035810">
    <property type="entry name" value="PEBP_euk"/>
</dbReference>
<accession>A0A7I8KK87</accession>
<dbReference type="AlphaFoldDB" id="A0A7I8KK87"/>
<dbReference type="SUPFAM" id="SSF49777">
    <property type="entry name" value="PEBP-like"/>
    <property type="match status" value="1"/>
</dbReference>
<dbReference type="Proteomes" id="UP000663760">
    <property type="component" value="Chromosome 6"/>
</dbReference>
<organism evidence="2 3">
    <name type="scientific">Spirodela intermedia</name>
    <name type="common">Intermediate duckweed</name>
    <dbReference type="NCBI Taxonomy" id="51605"/>
    <lineage>
        <taxon>Eukaryota</taxon>
        <taxon>Viridiplantae</taxon>
        <taxon>Streptophyta</taxon>
        <taxon>Embryophyta</taxon>
        <taxon>Tracheophyta</taxon>
        <taxon>Spermatophyta</taxon>
        <taxon>Magnoliopsida</taxon>
        <taxon>Liliopsida</taxon>
        <taxon>Araceae</taxon>
        <taxon>Lemnoideae</taxon>
        <taxon>Spirodela</taxon>
    </lineage>
</organism>
<reference evidence="2" key="1">
    <citation type="submission" date="2020-02" db="EMBL/GenBank/DDBJ databases">
        <authorList>
            <person name="Scholz U."/>
            <person name="Mascher M."/>
            <person name="Fiebig A."/>
        </authorList>
    </citation>
    <scope>NUCLEOTIDE SEQUENCE</scope>
</reference>
<dbReference type="InterPro" id="IPR036610">
    <property type="entry name" value="PEBP-like_sf"/>
</dbReference>
<dbReference type="Gene3D" id="3.90.280.10">
    <property type="entry name" value="PEBP-like"/>
    <property type="match status" value="1"/>
</dbReference>
<dbReference type="InterPro" id="IPR001858">
    <property type="entry name" value="Phosphatidylethanolamine-bd_CS"/>
</dbReference>
<dbReference type="EMBL" id="LR746269">
    <property type="protein sequence ID" value="CAA7397508.1"/>
    <property type="molecule type" value="Genomic_DNA"/>
</dbReference>
<protein>
    <submittedName>
        <fullName evidence="2">Uncharacterized protein</fullName>
    </submittedName>
</protein>
<gene>
    <name evidence="2" type="ORF">SI8410_06008173</name>
</gene>
<dbReference type="Pfam" id="PF01161">
    <property type="entry name" value="PBP"/>
    <property type="match status" value="1"/>
</dbReference>
<dbReference type="InterPro" id="IPR008914">
    <property type="entry name" value="PEBP"/>
</dbReference>
<proteinExistence type="inferred from homology"/>
<name>A0A7I8KK87_SPIIN</name>
<dbReference type="PANTHER" id="PTHR11362">
    <property type="entry name" value="PHOSPHATIDYLETHANOLAMINE-BINDING PROTEIN"/>
    <property type="match status" value="1"/>
</dbReference>
<evidence type="ECO:0000256" key="1">
    <source>
        <dbReference type="ARBA" id="ARBA00007091"/>
    </source>
</evidence>
<dbReference type="PROSITE" id="PS01220">
    <property type="entry name" value="PBP"/>
    <property type="match status" value="1"/>
</dbReference>
<evidence type="ECO:0000313" key="2">
    <source>
        <dbReference type="EMBL" id="CAA7397508.1"/>
    </source>
</evidence>
<comment type="similarity">
    <text evidence="1">Belongs to the phosphatidylethanolamine-binding protein family.</text>
</comment>